<dbReference type="EMBL" id="JBBPEH010000011">
    <property type="protein sequence ID" value="KAK7532125.1"/>
    <property type="molecule type" value="Genomic_DNA"/>
</dbReference>
<evidence type="ECO:0000313" key="2">
    <source>
        <dbReference type="EMBL" id="KAK7532125.1"/>
    </source>
</evidence>
<comment type="caution">
    <text evidence="2">The sequence shown here is derived from an EMBL/GenBank/DDBJ whole genome shotgun (WGS) entry which is preliminary data.</text>
</comment>
<evidence type="ECO:0000313" key="3">
    <source>
        <dbReference type="Proteomes" id="UP001360953"/>
    </source>
</evidence>
<dbReference type="Proteomes" id="UP001360953">
    <property type="component" value="Unassembled WGS sequence"/>
</dbReference>
<feature type="compositionally biased region" description="Basic residues" evidence="1">
    <location>
        <begin position="1"/>
        <end position="11"/>
    </location>
</feature>
<reference evidence="2 3" key="1">
    <citation type="submission" date="2024-04" db="EMBL/GenBank/DDBJ databases">
        <title>Phyllosticta paracitricarpa is synonymous to the EU quarantine fungus P. citricarpa based on phylogenomic analyses.</title>
        <authorList>
            <consortium name="Lawrence Berkeley National Laboratory"/>
            <person name="Van ingen-buijs V.A."/>
            <person name="Van westerhoven A.C."/>
            <person name="Haridas S."/>
            <person name="Skiadas P."/>
            <person name="Martin F."/>
            <person name="Groenewald J.Z."/>
            <person name="Crous P.W."/>
            <person name="Seidl M.F."/>
        </authorList>
    </citation>
    <scope>NUCLEOTIDE SEQUENCE [LARGE SCALE GENOMIC DNA]</scope>
    <source>
        <strain evidence="2 3">CPC 17464</strain>
    </source>
</reference>
<evidence type="ECO:0000256" key="1">
    <source>
        <dbReference type="SAM" id="MobiDB-lite"/>
    </source>
</evidence>
<gene>
    <name evidence="2" type="ORF">J3D65DRAFT_94302</name>
</gene>
<proteinExistence type="predicted"/>
<protein>
    <submittedName>
        <fullName evidence="2">Uncharacterized protein</fullName>
    </submittedName>
</protein>
<dbReference type="RefSeq" id="XP_066651793.1">
    <property type="nucleotide sequence ID" value="XM_066804260.1"/>
</dbReference>
<name>A0ABR1LE49_9PEZI</name>
<organism evidence="2 3">
    <name type="scientific">Phyllosticta citribraziliensis</name>
    <dbReference type="NCBI Taxonomy" id="989973"/>
    <lineage>
        <taxon>Eukaryota</taxon>
        <taxon>Fungi</taxon>
        <taxon>Dikarya</taxon>
        <taxon>Ascomycota</taxon>
        <taxon>Pezizomycotina</taxon>
        <taxon>Dothideomycetes</taxon>
        <taxon>Dothideomycetes incertae sedis</taxon>
        <taxon>Botryosphaeriales</taxon>
        <taxon>Phyllostictaceae</taxon>
        <taxon>Phyllosticta</taxon>
    </lineage>
</organism>
<sequence>MRINARPRRRRTEGMLGSPRARAVRRDAAAAAASASVAAVVVFGRTDGRAARTISLSHQPKEPASAPATIICAAMAIFLRGRRLPSSSSSSCCFAPADAIRVSDRFCPSRRDGHGSLPLDCLVCWRSTVDTHPVGLTTPLTAVGEQTGDGTEILSLPDTLKDGPFRANCPVMPSLVCPGNGTYGSNLIVSHHQGSSFPCCGSLVVPLHSAVPRRSPTTDCRFFASCVPLPGLQFRTAPVSQPALSRK</sequence>
<feature type="region of interest" description="Disordered" evidence="1">
    <location>
        <begin position="1"/>
        <end position="20"/>
    </location>
</feature>
<dbReference type="GeneID" id="92037166"/>
<keyword evidence="3" id="KW-1185">Reference proteome</keyword>
<accession>A0ABR1LE49</accession>